<evidence type="ECO:0000313" key="1">
    <source>
        <dbReference type="EMBL" id="WAJ70107.1"/>
    </source>
</evidence>
<organism evidence="1 2">
    <name type="scientific">Catenovulum adriaticum</name>
    <dbReference type="NCBI Taxonomy" id="2984846"/>
    <lineage>
        <taxon>Bacteria</taxon>
        <taxon>Pseudomonadati</taxon>
        <taxon>Pseudomonadota</taxon>
        <taxon>Gammaproteobacteria</taxon>
        <taxon>Alteromonadales</taxon>
        <taxon>Alteromonadaceae</taxon>
        <taxon>Catenovulum</taxon>
    </lineage>
</organism>
<sequence>MRSNPILFTSLLVGLNFTFIASSHALGWHHGISLGINHYNSDAQIAFYNKQTQQVESISANFKADSTSQILDNQLNLSGYSTNHTWLIDYKINQYSLEDKLAQDERYTLKGINAQWLAGYKVLELHANTRVYAMAGLNYHKQKFSYPNNTGQNKHSDSTTNTLVGLRLDIPLSRDWVAHIKGDTKLTGEQKSTRATIALNYRFSRNFTLLAEYQNQNLKTTKATSSSSSFYQFDGNINQISLKTTLIW</sequence>
<proteinExistence type="predicted"/>
<dbReference type="Gene3D" id="2.40.160.20">
    <property type="match status" value="1"/>
</dbReference>
<dbReference type="EMBL" id="CP109965">
    <property type="protein sequence ID" value="WAJ70107.1"/>
    <property type="molecule type" value="Genomic_DNA"/>
</dbReference>
<reference evidence="1" key="1">
    <citation type="submission" date="2022-10" db="EMBL/GenBank/DDBJ databases">
        <title>Catenovulum adriacola sp. nov. isolated in the Harbour of Susak.</title>
        <authorList>
            <person name="Schoch T."/>
            <person name="Reich S.J."/>
            <person name="Stoeferle S."/>
            <person name="Flaiz M."/>
            <person name="Kazda M."/>
            <person name="Riedel C.U."/>
            <person name="Duerre P."/>
        </authorList>
    </citation>
    <scope>NUCLEOTIDE SEQUENCE</scope>
    <source>
        <strain evidence="1">TS8</strain>
    </source>
</reference>
<protein>
    <submittedName>
        <fullName evidence="1">Porin family protein</fullName>
    </submittedName>
</protein>
<dbReference type="RefSeq" id="WP_268074407.1">
    <property type="nucleotide sequence ID" value="NZ_CP109965.1"/>
</dbReference>
<dbReference type="Proteomes" id="UP001163726">
    <property type="component" value="Chromosome"/>
</dbReference>
<evidence type="ECO:0000313" key="2">
    <source>
        <dbReference type="Proteomes" id="UP001163726"/>
    </source>
</evidence>
<keyword evidence="2" id="KW-1185">Reference proteome</keyword>
<name>A0ABY7AN13_9ALTE</name>
<accession>A0ABY7AN13</accession>
<gene>
    <name evidence="1" type="ORF">OLW01_13335</name>
</gene>